<keyword evidence="1" id="KW-0732">Signal</keyword>
<evidence type="ECO:0000313" key="4">
    <source>
        <dbReference type="Proteomes" id="UP000175691"/>
    </source>
</evidence>
<dbReference type="AlphaFoldDB" id="A0A1E7Z7K5"/>
<protein>
    <recommendedName>
        <fullName evidence="2">PepSY domain-containing protein</fullName>
    </recommendedName>
</protein>
<dbReference type="Pfam" id="PF03413">
    <property type="entry name" value="PepSY"/>
    <property type="match status" value="1"/>
</dbReference>
<feature type="domain" description="PepSY" evidence="2">
    <location>
        <begin position="38"/>
        <end position="94"/>
    </location>
</feature>
<dbReference type="RefSeq" id="WP_070126867.1">
    <property type="nucleotide sequence ID" value="NZ_MDHN01000040.1"/>
</dbReference>
<dbReference type="OrthoDB" id="7066985at2"/>
<evidence type="ECO:0000256" key="1">
    <source>
        <dbReference type="SAM" id="SignalP"/>
    </source>
</evidence>
<dbReference type="STRING" id="1656094.BFC18_18610"/>
<gene>
    <name evidence="3" type="ORF">BFC18_18610</name>
</gene>
<organism evidence="3 4">
    <name type="scientific">Alteromonas confluentis</name>
    <dbReference type="NCBI Taxonomy" id="1656094"/>
    <lineage>
        <taxon>Bacteria</taxon>
        <taxon>Pseudomonadati</taxon>
        <taxon>Pseudomonadota</taxon>
        <taxon>Gammaproteobacteria</taxon>
        <taxon>Alteromonadales</taxon>
        <taxon>Alteromonadaceae</taxon>
        <taxon>Alteromonas/Salinimonas group</taxon>
        <taxon>Alteromonas</taxon>
    </lineage>
</organism>
<keyword evidence="4" id="KW-1185">Reference proteome</keyword>
<dbReference type="Gene3D" id="3.10.450.40">
    <property type="match status" value="1"/>
</dbReference>
<evidence type="ECO:0000259" key="2">
    <source>
        <dbReference type="Pfam" id="PF03413"/>
    </source>
</evidence>
<dbReference type="Proteomes" id="UP000175691">
    <property type="component" value="Unassembled WGS sequence"/>
</dbReference>
<feature type="signal peptide" evidence="1">
    <location>
        <begin position="1"/>
        <end position="25"/>
    </location>
</feature>
<accession>A0A1E7Z7K5</accession>
<comment type="caution">
    <text evidence="3">The sequence shown here is derived from an EMBL/GenBank/DDBJ whole genome shotgun (WGS) entry which is preliminary data.</text>
</comment>
<name>A0A1E7Z7K5_9ALTE</name>
<dbReference type="InterPro" id="IPR025711">
    <property type="entry name" value="PepSY"/>
</dbReference>
<feature type="chain" id="PRO_5009209458" description="PepSY domain-containing protein" evidence="1">
    <location>
        <begin position="26"/>
        <end position="100"/>
    </location>
</feature>
<proteinExistence type="predicted"/>
<dbReference type="EMBL" id="MDHN01000040">
    <property type="protein sequence ID" value="OFC69421.1"/>
    <property type="molecule type" value="Genomic_DNA"/>
</dbReference>
<reference evidence="3 4" key="1">
    <citation type="submission" date="2016-08" db="EMBL/GenBank/DDBJ databases">
        <authorList>
            <person name="Seilhamer J.J."/>
        </authorList>
    </citation>
    <scope>NUCLEOTIDE SEQUENCE [LARGE SCALE GENOMIC DNA]</scope>
    <source>
        <strain evidence="3 4">KCTC 42603</strain>
    </source>
</reference>
<evidence type="ECO:0000313" key="3">
    <source>
        <dbReference type="EMBL" id="OFC69421.1"/>
    </source>
</evidence>
<sequence>MNKLVKSCIAASGIMILSAGTAAWADYSDVRAFNEAQITLSQAIAAAESEQGGKAFEAGIDDDSFTPAYEVTVVKDNKVFDVRVDAKSGEVTGVREDYDD</sequence>